<dbReference type="EMBL" id="LWCA01000133">
    <property type="protein sequence ID" value="OAF70570.1"/>
    <property type="molecule type" value="Genomic_DNA"/>
</dbReference>
<comment type="caution">
    <text evidence="2">The sequence shown here is derived from an EMBL/GenBank/DDBJ whole genome shotgun (WGS) entry which is preliminary data.</text>
</comment>
<feature type="transmembrane region" description="Helical" evidence="1">
    <location>
        <begin position="54"/>
        <end position="72"/>
    </location>
</feature>
<feature type="transmembrane region" description="Helical" evidence="1">
    <location>
        <begin position="84"/>
        <end position="106"/>
    </location>
</feature>
<organism evidence="2 3">
    <name type="scientific">Intoshia linei</name>
    <dbReference type="NCBI Taxonomy" id="1819745"/>
    <lineage>
        <taxon>Eukaryota</taxon>
        <taxon>Metazoa</taxon>
        <taxon>Spiralia</taxon>
        <taxon>Lophotrochozoa</taxon>
        <taxon>Mesozoa</taxon>
        <taxon>Orthonectida</taxon>
        <taxon>Rhopaluridae</taxon>
        <taxon>Intoshia</taxon>
    </lineage>
</organism>
<reference evidence="2 3" key="1">
    <citation type="submission" date="2016-04" db="EMBL/GenBank/DDBJ databases">
        <title>The genome of Intoshia linei affirms orthonectids as highly simplified spiralians.</title>
        <authorList>
            <person name="Mikhailov K.V."/>
            <person name="Slusarev G.S."/>
            <person name="Nikitin M.A."/>
            <person name="Logacheva M.D."/>
            <person name="Penin A."/>
            <person name="Aleoshin V."/>
            <person name="Panchin Y.V."/>
        </authorList>
    </citation>
    <scope>NUCLEOTIDE SEQUENCE [LARGE SCALE GENOMIC DNA]</scope>
    <source>
        <strain evidence="2">Intl2013</strain>
        <tissue evidence="2">Whole animal</tissue>
    </source>
</reference>
<proteinExistence type="predicted"/>
<keyword evidence="1" id="KW-0812">Transmembrane</keyword>
<feature type="transmembrane region" description="Helical" evidence="1">
    <location>
        <begin position="12"/>
        <end position="34"/>
    </location>
</feature>
<keyword evidence="3" id="KW-1185">Reference proteome</keyword>
<dbReference type="AlphaFoldDB" id="A0A177B8S9"/>
<evidence type="ECO:0000313" key="2">
    <source>
        <dbReference type="EMBL" id="OAF70570.1"/>
    </source>
</evidence>
<protein>
    <submittedName>
        <fullName evidence="2">Uncharacterized protein</fullName>
    </submittedName>
</protein>
<feature type="transmembrane region" description="Helical" evidence="1">
    <location>
        <begin position="113"/>
        <end position="134"/>
    </location>
</feature>
<sequence length="201" mass="23358">MHQVLGVSIENSMSYVATIFTTARMIYAVSYANLKNSVSQENSKETYIKCFKELFYYETSICGFFGPIYNYQQFLSLNVPSKSHYNVLAIVEGSFLYISVQTLIILINPVKNLNYLLFNSSLFYKIGYMLVMSYLMQIRIYSGFLFGEISMNLCGIPVYKKNKLYLEKNKNHWIRGKGLETVEYANTIMDILLYIQKEQLV</sequence>
<evidence type="ECO:0000256" key="1">
    <source>
        <dbReference type="SAM" id="Phobius"/>
    </source>
</evidence>
<keyword evidence="1" id="KW-1133">Transmembrane helix</keyword>
<gene>
    <name evidence="2" type="ORF">A3Q56_01658</name>
</gene>
<accession>A0A177B8S9</accession>
<evidence type="ECO:0000313" key="3">
    <source>
        <dbReference type="Proteomes" id="UP000078046"/>
    </source>
</evidence>
<name>A0A177B8S9_9BILA</name>
<dbReference type="Proteomes" id="UP000078046">
    <property type="component" value="Unassembled WGS sequence"/>
</dbReference>
<keyword evidence="1" id="KW-0472">Membrane</keyword>